<gene>
    <name evidence="1" type="ORF">GCM10022278_06010</name>
</gene>
<dbReference type="EMBL" id="BAABBO010000001">
    <property type="protein sequence ID" value="GAA3949640.1"/>
    <property type="molecule type" value="Genomic_DNA"/>
</dbReference>
<keyword evidence="2" id="KW-1185">Reference proteome</keyword>
<evidence type="ECO:0000313" key="1">
    <source>
        <dbReference type="EMBL" id="GAA3949640.1"/>
    </source>
</evidence>
<name>A0ABP7NLH1_9GAMM</name>
<proteinExistence type="predicted"/>
<sequence length="185" mass="20239">MAMVVVVVVVVVVVMIVGMVSVPISRGVRAIGARLRVERHFHQRSGQAEAFHHFSQHMVWCQPQPAMADLQGHMTVTEVIAATRQQMHIRGGGLNDLLWPGDHLDHEAIIVGEAFAACQYSASLRKQTDLDPSVSDGPEAAFLALIEVQLQSVGGWPEVVNLSKCSHATALVAHWLEKKISLSQR</sequence>
<evidence type="ECO:0000313" key="2">
    <source>
        <dbReference type="Proteomes" id="UP001501337"/>
    </source>
</evidence>
<reference evidence="2" key="1">
    <citation type="journal article" date="2019" name="Int. J. Syst. Evol. Microbiol.">
        <title>The Global Catalogue of Microorganisms (GCM) 10K type strain sequencing project: providing services to taxonomists for standard genome sequencing and annotation.</title>
        <authorList>
            <consortium name="The Broad Institute Genomics Platform"/>
            <consortium name="The Broad Institute Genome Sequencing Center for Infectious Disease"/>
            <person name="Wu L."/>
            <person name="Ma J."/>
        </authorList>
    </citation>
    <scope>NUCLEOTIDE SEQUENCE [LARGE SCALE GENOMIC DNA]</scope>
    <source>
        <strain evidence="2">JCM 17555</strain>
    </source>
</reference>
<accession>A0ABP7NLH1</accession>
<comment type="caution">
    <text evidence="1">The sequence shown here is derived from an EMBL/GenBank/DDBJ whole genome shotgun (WGS) entry which is preliminary data.</text>
</comment>
<protein>
    <submittedName>
        <fullName evidence="1">Uncharacterized protein</fullName>
    </submittedName>
</protein>
<dbReference type="Proteomes" id="UP001501337">
    <property type="component" value="Unassembled WGS sequence"/>
</dbReference>
<organism evidence="1 2">
    <name type="scientific">Allohahella marinimesophila</name>
    <dbReference type="NCBI Taxonomy" id="1054972"/>
    <lineage>
        <taxon>Bacteria</taxon>
        <taxon>Pseudomonadati</taxon>
        <taxon>Pseudomonadota</taxon>
        <taxon>Gammaproteobacteria</taxon>
        <taxon>Oceanospirillales</taxon>
        <taxon>Hahellaceae</taxon>
        <taxon>Allohahella</taxon>
    </lineage>
</organism>